<comment type="similarity">
    <text evidence="2 4">Belongs to the 2-oxoacid dehydrogenase family.</text>
</comment>
<keyword evidence="9" id="KW-1185">Reference proteome</keyword>
<dbReference type="EMBL" id="JANFNH010000003">
    <property type="protein sequence ID" value="MCQ4041463.1"/>
    <property type="molecule type" value="Genomic_DNA"/>
</dbReference>
<evidence type="ECO:0000313" key="8">
    <source>
        <dbReference type="EMBL" id="MCQ4041463.1"/>
    </source>
</evidence>
<dbReference type="CDD" id="cd06849">
    <property type="entry name" value="lipoyl_domain"/>
    <property type="match status" value="1"/>
</dbReference>
<proteinExistence type="inferred from homology"/>
<dbReference type="Proteomes" id="UP001206206">
    <property type="component" value="Unassembled WGS sequence"/>
</dbReference>
<feature type="compositionally biased region" description="Pro residues" evidence="5">
    <location>
        <begin position="176"/>
        <end position="188"/>
    </location>
</feature>
<evidence type="ECO:0000256" key="5">
    <source>
        <dbReference type="SAM" id="MobiDB-lite"/>
    </source>
</evidence>
<evidence type="ECO:0000256" key="1">
    <source>
        <dbReference type="ARBA" id="ARBA00001938"/>
    </source>
</evidence>
<dbReference type="EC" id="2.3.1.-" evidence="4"/>
<dbReference type="InterPro" id="IPR011053">
    <property type="entry name" value="Single_hybrid_motif"/>
</dbReference>
<dbReference type="InterPro" id="IPR001078">
    <property type="entry name" value="2-oxoacid_DH_actylTfrase"/>
</dbReference>
<dbReference type="Pfam" id="PF02817">
    <property type="entry name" value="E3_binding"/>
    <property type="match status" value="1"/>
</dbReference>
<dbReference type="Gene3D" id="2.40.50.100">
    <property type="match status" value="1"/>
</dbReference>
<evidence type="ECO:0000256" key="3">
    <source>
        <dbReference type="ARBA" id="ARBA00022823"/>
    </source>
</evidence>
<dbReference type="Gene3D" id="3.30.559.10">
    <property type="entry name" value="Chloramphenicol acetyltransferase-like domain"/>
    <property type="match status" value="1"/>
</dbReference>
<keyword evidence="4" id="KW-0012">Acyltransferase</keyword>
<dbReference type="InterPro" id="IPR000089">
    <property type="entry name" value="Biotin_lipoyl"/>
</dbReference>
<dbReference type="Pfam" id="PF00198">
    <property type="entry name" value="2-oxoacid_dh"/>
    <property type="match status" value="1"/>
</dbReference>
<evidence type="ECO:0000259" key="6">
    <source>
        <dbReference type="PROSITE" id="PS50968"/>
    </source>
</evidence>
<dbReference type="InterPro" id="IPR045257">
    <property type="entry name" value="E2/Pdx1"/>
</dbReference>
<feature type="region of interest" description="Disordered" evidence="5">
    <location>
        <begin position="169"/>
        <end position="195"/>
    </location>
</feature>
<dbReference type="PANTHER" id="PTHR23151">
    <property type="entry name" value="DIHYDROLIPOAMIDE ACETYL/SUCCINYL-TRANSFERASE-RELATED"/>
    <property type="match status" value="1"/>
</dbReference>
<dbReference type="Gene3D" id="4.10.320.10">
    <property type="entry name" value="E3-binding domain"/>
    <property type="match status" value="1"/>
</dbReference>
<dbReference type="PANTHER" id="PTHR23151:SF90">
    <property type="entry name" value="DIHYDROLIPOYLLYSINE-RESIDUE ACETYLTRANSFERASE COMPONENT OF PYRUVATE DEHYDROGENASE COMPLEX, MITOCHONDRIAL-RELATED"/>
    <property type="match status" value="1"/>
</dbReference>
<dbReference type="Pfam" id="PF00364">
    <property type="entry name" value="Biotin_lipoyl"/>
    <property type="match status" value="1"/>
</dbReference>
<evidence type="ECO:0000256" key="4">
    <source>
        <dbReference type="RuleBase" id="RU003423"/>
    </source>
</evidence>
<dbReference type="PROSITE" id="PS50968">
    <property type="entry name" value="BIOTINYL_LIPOYL"/>
    <property type="match status" value="1"/>
</dbReference>
<keyword evidence="4" id="KW-0808">Transferase</keyword>
<feature type="compositionally biased region" description="Pro residues" evidence="5">
    <location>
        <begin position="107"/>
        <end position="119"/>
    </location>
</feature>
<comment type="caution">
    <text evidence="8">The sequence shown here is derived from an EMBL/GenBank/DDBJ whole genome shotgun (WGS) entry which is preliminary data.</text>
</comment>
<name>A0ABT1PAJ2_9ACTN</name>
<keyword evidence="3 4" id="KW-0450">Lipoyl</keyword>
<feature type="compositionally biased region" description="Low complexity" evidence="5">
    <location>
        <begin position="87"/>
        <end position="106"/>
    </location>
</feature>
<dbReference type="InterPro" id="IPR004167">
    <property type="entry name" value="PSBD"/>
</dbReference>
<dbReference type="SUPFAM" id="SSF51230">
    <property type="entry name" value="Single hybrid motif"/>
    <property type="match status" value="1"/>
</dbReference>
<organism evidence="8 9">
    <name type="scientific">Streptantibioticus rubrisoli</name>
    <dbReference type="NCBI Taxonomy" id="1387313"/>
    <lineage>
        <taxon>Bacteria</taxon>
        <taxon>Bacillati</taxon>
        <taxon>Actinomycetota</taxon>
        <taxon>Actinomycetes</taxon>
        <taxon>Kitasatosporales</taxon>
        <taxon>Streptomycetaceae</taxon>
        <taxon>Streptantibioticus</taxon>
    </lineage>
</organism>
<comment type="cofactor">
    <cofactor evidence="1 4">
        <name>(R)-lipoate</name>
        <dbReference type="ChEBI" id="CHEBI:83088"/>
    </cofactor>
</comment>
<protein>
    <recommendedName>
        <fullName evidence="4">Dihydrolipoamide acetyltransferase component of pyruvate dehydrogenase complex</fullName>
        <ecNumber evidence="4">2.3.1.-</ecNumber>
    </recommendedName>
</protein>
<gene>
    <name evidence="8" type="ORF">NON19_05335</name>
</gene>
<dbReference type="InterPro" id="IPR036625">
    <property type="entry name" value="E3-bd_dom_sf"/>
</dbReference>
<evidence type="ECO:0000259" key="7">
    <source>
        <dbReference type="PROSITE" id="PS51826"/>
    </source>
</evidence>
<dbReference type="InterPro" id="IPR023213">
    <property type="entry name" value="CAT-like_dom_sf"/>
</dbReference>
<dbReference type="SUPFAM" id="SSF52777">
    <property type="entry name" value="CoA-dependent acyltransferases"/>
    <property type="match status" value="1"/>
</dbReference>
<evidence type="ECO:0000313" key="9">
    <source>
        <dbReference type="Proteomes" id="UP001206206"/>
    </source>
</evidence>
<evidence type="ECO:0000256" key="2">
    <source>
        <dbReference type="ARBA" id="ARBA00007317"/>
    </source>
</evidence>
<dbReference type="SUPFAM" id="SSF47005">
    <property type="entry name" value="Peripheral subunit-binding domain of 2-oxo acid dehydrogenase complex"/>
    <property type="match status" value="1"/>
</dbReference>
<feature type="domain" description="Peripheral subunit-binding (PSBD)" evidence="7">
    <location>
        <begin position="124"/>
        <end position="161"/>
    </location>
</feature>
<dbReference type="PROSITE" id="PS51826">
    <property type="entry name" value="PSBD"/>
    <property type="match status" value="1"/>
</dbReference>
<accession>A0ABT1PAJ2</accession>
<feature type="region of interest" description="Disordered" evidence="5">
    <location>
        <begin position="77"/>
        <end position="122"/>
    </location>
</feature>
<feature type="domain" description="Lipoyl-binding" evidence="6">
    <location>
        <begin position="1"/>
        <end position="76"/>
    </location>
</feature>
<reference evidence="8 9" key="1">
    <citation type="submission" date="2022-06" db="EMBL/GenBank/DDBJ databases">
        <title>Draft genome sequence of type strain Streptomyces rubrisoli DSM 42083.</title>
        <authorList>
            <person name="Duangmal K."/>
            <person name="Klaysubun C."/>
        </authorList>
    </citation>
    <scope>NUCLEOTIDE SEQUENCE [LARGE SCALE GENOMIC DNA]</scope>
    <source>
        <strain evidence="8 9">DSM 42083</strain>
    </source>
</reference>
<sequence>MTEILMPRLSDTMEEGVIATWHKRPGDEVAVGDVLVDIETDKALMEHTSYEAGTLVRILAEEGATVSIGAPIGILRTGDDGDDASGEPTADAATAADAPEPAAVAPEPAPAPVTAPEPVPVGIRSSPLARRLAREHGLDIAAVSGTGPGGRVVRADIERAIKTAAAAARAAEPTVPSAPPAATPPTAPAPQDVRRPREVELGRLRKVAAARLVQSKQQAPHFYLRRSVDAESLLAFRADANCALRQAGVKVSVNDLVIKACATALRRHPEVNASYADDRLWWHDAVHIGFAAATDRGLLVPVIHDADRMSVSSVATASRALAEAARAGTVSADQLSGGTFTVSNLGMYGVDEFAAVVNPPQAAILAVGALRERAVVRDGALAVRNTVELCLSIDHRVCDGATGAAFLSTLAELLENPLMLAV</sequence>
<dbReference type="RefSeq" id="WP_255925450.1">
    <property type="nucleotide sequence ID" value="NZ_JANFNH010000003.1"/>
</dbReference>